<dbReference type="InterPro" id="IPR037175">
    <property type="entry name" value="KFase_sf"/>
</dbReference>
<dbReference type="Pfam" id="PF04199">
    <property type="entry name" value="Cyclase"/>
    <property type="match status" value="1"/>
</dbReference>
<dbReference type="GO" id="GO:0004061">
    <property type="term" value="F:arylformamidase activity"/>
    <property type="evidence" value="ECO:0007669"/>
    <property type="project" value="InterPro"/>
</dbReference>
<proteinExistence type="predicted"/>
<gene>
    <name evidence="1" type="ORF">MTY_0325</name>
</gene>
<dbReference type="Gene3D" id="3.50.30.50">
    <property type="entry name" value="Putative cyclase"/>
    <property type="match status" value="1"/>
</dbReference>
<name>A0A0S6U8H5_NEOTH</name>
<evidence type="ECO:0000313" key="1">
    <source>
        <dbReference type="EMBL" id="GAF24997.1"/>
    </source>
</evidence>
<reference evidence="1" key="1">
    <citation type="journal article" date="2014" name="Gene">
        <title>Genome-guided analysis of transformation efficiency and carbon dioxide assimilation by Moorella thermoacetica Y72.</title>
        <authorList>
            <person name="Tsukahara K."/>
            <person name="Kita A."/>
            <person name="Nakashimada Y."/>
            <person name="Hoshino T."/>
            <person name="Murakami K."/>
        </authorList>
    </citation>
    <scope>NUCLEOTIDE SEQUENCE [LARGE SCALE GENOMIC DNA]</scope>
    <source>
        <strain evidence="1">Y72</strain>
    </source>
</reference>
<organism evidence="1">
    <name type="scientific">Moorella thermoacetica Y72</name>
    <dbReference type="NCBI Taxonomy" id="1325331"/>
    <lineage>
        <taxon>Bacteria</taxon>
        <taxon>Bacillati</taxon>
        <taxon>Bacillota</taxon>
        <taxon>Clostridia</taxon>
        <taxon>Neomoorellales</taxon>
        <taxon>Neomoorellaceae</taxon>
        <taxon>Neomoorella</taxon>
    </lineage>
</organism>
<dbReference type="PANTHER" id="PTHR31118">
    <property type="entry name" value="CYCLASE-LIKE PROTEIN 2"/>
    <property type="match status" value="1"/>
</dbReference>
<dbReference type="RefSeq" id="WP_025773109.1">
    <property type="nucleotide sequence ID" value="NZ_DF238840.1"/>
</dbReference>
<accession>A0A0S6U8H5</accession>
<dbReference type="EMBL" id="DF238840">
    <property type="protein sequence ID" value="GAF24997.1"/>
    <property type="molecule type" value="Genomic_DNA"/>
</dbReference>
<keyword evidence="1" id="KW-0378">Hydrolase</keyword>
<protein>
    <submittedName>
        <fullName evidence="1">Predicted metal-dependent hydrolase</fullName>
    </submittedName>
</protein>
<sequence length="240" mass="27052">MARKIIDLSMEVSPDMVVFPRVARPIMVQLESHEDYARNMGATKFGVNHLTAHCVVVLGDHVGTHIDSLRHMRKDAPGAEGIPLEYCYGDGVILDFSDKPVGYVITVDDIQETLRKINYKLKPLDIVLIKTGASRYNDQDRYLVEHCGMSAEATHWLIDQGIKVMGTDAPTFDPPVKTMFEIKKFWEAHRVMLEKEYYHLENLANLDAVPVAVGFKVAVFPIKWKNMTGSPVRAVAIIED</sequence>
<dbReference type="Proteomes" id="UP000063718">
    <property type="component" value="Unassembled WGS sequence"/>
</dbReference>
<dbReference type="AlphaFoldDB" id="A0A0S6U8H5"/>
<dbReference type="GO" id="GO:0019441">
    <property type="term" value="P:L-tryptophan catabolic process to kynurenine"/>
    <property type="evidence" value="ECO:0007669"/>
    <property type="project" value="InterPro"/>
</dbReference>
<dbReference type="InterPro" id="IPR007325">
    <property type="entry name" value="KFase/CYL"/>
</dbReference>
<dbReference type="PANTHER" id="PTHR31118:SF12">
    <property type="entry name" value="CYCLASE-LIKE PROTEIN 2"/>
    <property type="match status" value="1"/>
</dbReference>
<dbReference type="SUPFAM" id="SSF102198">
    <property type="entry name" value="Putative cyclase"/>
    <property type="match status" value="1"/>
</dbReference>